<organism evidence="13 14">
    <name type="scientific">Smittium mucronatum</name>
    <dbReference type="NCBI Taxonomy" id="133383"/>
    <lineage>
        <taxon>Eukaryota</taxon>
        <taxon>Fungi</taxon>
        <taxon>Fungi incertae sedis</taxon>
        <taxon>Zoopagomycota</taxon>
        <taxon>Kickxellomycotina</taxon>
        <taxon>Harpellomycetes</taxon>
        <taxon>Harpellales</taxon>
        <taxon>Legeriomycetaceae</taxon>
        <taxon>Smittium</taxon>
    </lineage>
</organism>
<dbReference type="GO" id="GO:0008198">
    <property type="term" value="F:ferrous iron binding"/>
    <property type="evidence" value="ECO:0007669"/>
    <property type="project" value="TreeGrafter"/>
</dbReference>
<dbReference type="InterPro" id="IPR036524">
    <property type="entry name" value="Frataxin/CyaY_sf"/>
</dbReference>
<evidence type="ECO:0000256" key="8">
    <source>
        <dbReference type="ARBA" id="ARBA00023002"/>
    </source>
</evidence>
<evidence type="ECO:0000256" key="5">
    <source>
        <dbReference type="ARBA" id="ARBA00022448"/>
    </source>
</evidence>
<evidence type="ECO:0000256" key="11">
    <source>
        <dbReference type="ARBA" id="ARBA00023128"/>
    </source>
</evidence>
<evidence type="ECO:0000256" key="3">
    <source>
        <dbReference type="ARBA" id="ARBA00013107"/>
    </source>
</evidence>
<keyword evidence="10" id="KW-0406">Ion transport</keyword>
<evidence type="ECO:0000256" key="6">
    <source>
        <dbReference type="ARBA" id="ARBA00022496"/>
    </source>
</evidence>
<dbReference type="Proteomes" id="UP000187455">
    <property type="component" value="Unassembled WGS sequence"/>
</dbReference>
<dbReference type="GO" id="GO:0006826">
    <property type="term" value="P:iron ion transport"/>
    <property type="evidence" value="ECO:0007669"/>
    <property type="project" value="UniProtKB-KW"/>
</dbReference>
<dbReference type="GO" id="GO:0006879">
    <property type="term" value="P:intracellular iron ion homeostasis"/>
    <property type="evidence" value="ECO:0007669"/>
    <property type="project" value="UniProtKB-KW"/>
</dbReference>
<dbReference type="GO" id="GO:0005739">
    <property type="term" value="C:mitochondrion"/>
    <property type="evidence" value="ECO:0007669"/>
    <property type="project" value="UniProtKB-SubCell"/>
</dbReference>
<keyword evidence="8" id="KW-0560">Oxidoreductase</keyword>
<sequence length="186" mass="20808">MLSRIVLKNFRAPRPAGIPLLSLKNKASLAPRFSSKYKINRNTVGLIRCHNFSTGADGGDFAGGSSENHVLLENEFRRISGNTLVYIQDSIEEFSEDSGTEIDIEFSAGVLNINFGRKGSYVLNQQPPNRQIWFSSPISGPKRFEYDSDSHRWTGTKDGEDLIELLSNELSKLLEMSVIIPPEPNY</sequence>
<reference evidence="13 14" key="1">
    <citation type="journal article" date="2016" name="Mol. Biol. Evol.">
        <title>Genome-Wide Survey of Gut Fungi (Harpellales) Reveals the First Horizontally Transferred Ubiquitin Gene from a Mosquito Host.</title>
        <authorList>
            <person name="Wang Y."/>
            <person name="White M.M."/>
            <person name="Kvist S."/>
            <person name="Moncalvo J.M."/>
        </authorList>
    </citation>
    <scope>NUCLEOTIDE SEQUENCE [LARGE SCALE GENOMIC DNA]</scope>
    <source>
        <strain evidence="13 14">ALG-7-W6</strain>
    </source>
</reference>
<protein>
    <recommendedName>
        <fullName evidence="3">ferroxidase</fullName>
        <ecNumber evidence="3">1.16.3.1</ecNumber>
    </recommendedName>
</protein>
<dbReference type="GO" id="GO:0016226">
    <property type="term" value="P:iron-sulfur cluster assembly"/>
    <property type="evidence" value="ECO:0007669"/>
    <property type="project" value="InterPro"/>
</dbReference>
<dbReference type="GO" id="GO:0008199">
    <property type="term" value="F:ferric iron binding"/>
    <property type="evidence" value="ECO:0007669"/>
    <property type="project" value="InterPro"/>
</dbReference>
<evidence type="ECO:0000256" key="4">
    <source>
        <dbReference type="ARBA" id="ARBA00022434"/>
    </source>
</evidence>
<evidence type="ECO:0000256" key="7">
    <source>
        <dbReference type="ARBA" id="ARBA00022946"/>
    </source>
</evidence>
<keyword evidence="6" id="KW-0410">Iron transport</keyword>
<dbReference type="NCBIfam" id="TIGR03421">
    <property type="entry name" value="FeS_CyaY"/>
    <property type="match status" value="1"/>
</dbReference>
<comment type="subcellular location">
    <subcellularLocation>
        <location evidence="1">Mitochondrion</location>
    </subcellularLocation>
</comment>
<dbReference type="PANTHER" id="PTHR16821:SF2">
    <property type="entry name" value="FRATAXIN, MITOCHONDRIAL"/>
    <property type="match status" value="1"/>
</dbReference>
<evidence type="ECO:0000256" key="12">
    <source>
        <dbReference type="ARBA" id="ARBA00047990"/>
    </source>
</evidence>
<keyword evidence="7" id="KW-0809">Transit peptide</keyword>
<proteinExistence type="inferred from homology"/>
<keyword evidence="11" id="KW-0496">Mitochondrion</keyword>
<dbReference type="PANTHER" id="PTHR16821">
    <property type="entry name" value="FRATAXIN"/>
    <property type="match status" value="1"/>
</dbReference>
<comment type="catalytic activity">
    <reaction evidence="12">
        <text>4 Fe(2+) + O2 + 4 H(+) = 4 Fe(3+) + 2 H2O</text>
        <dbReference type="Rhea" id="RHEA:11148"/>
        <dbReference type="ChEBI" id="CHEBI:15377"/>
        <dbReference type="ChEBI" id="CHEBI:15378"/>
        <dbReference type="ChEBI" id="CHEBI:15379"/>
        <dbReference type="ChEBI" id="CHEBI:29033"/>
        <dbReference type="ChEBI" id="CHEBI:29034"/>
        <dbReference type="EC" id="1.16.3.1"/>
    </reaction>
</comment>
<dbReference type="STRING" id="133383.A0A1R0H5T9"/>
<dbReference type="InterPro" id="IPR002908">
    <property type="entry name" value="Frataxin/CyaY"/>
</dbReference>
<evidence type="ECO:0000256" key="1">
    <source>
        <dbReference type="ARBA" id="ARBA00004173"/>
    </source>
</evidence>
<dbReference type="EC" id="1.16.3.1" evidence="3"/>
<dbReference type="EMBL" id="LSSL01000457">
    <property type="protein sequence ID" value="OLY84550.1"/>
    <property type="molecule type" value="Genomic_DNA"/>
</dbReference>
<evidence type="ECO:0000256" key="2">
    <source>
        <dbReference type="ARBA" id="ARBA00008183"/>
    </source>
</evidence>
<dbReference type="AlphaFoldDB" id="A0A1R0H5T9"/>
<dbReference type="GO" id="GO:0004322">
    <property type="term" value="F:ferroxidase activity"/>
    <property type="evidence" value="ECO:0007669"/>
    <property type="project" value="UniProtKB-EC"/>
</dbReference>
<evidence type="ECO:0000256" key="9">
    <source>
        <dbReference type="ARBA" id="ARBA00023004"/>
    </source>
</evidence>
<evidence type="ECO:0000313" key="13">
    <source>
        <dbReference type="EMBL" id="OLY84550.1"/>
    </source>
</evidence>
<evidence type="ECO:0000256" key="10">
    <source>
        <dbReference type="ARBA" id="ARBA00023065"/>
    </source>
</evidence>
<dbReference type="Pfam" id="PF01491">
    <property type="entry name" value="Frataxin_Cyay"/>
    <property type="match status" value="1"/>
</dbReference>
<comment type="similarity">
    <text evidence="2">Belongs to the frataxin family.</text>
</comment>
<dbReference type="SMART" id="SM01219">
    <property type="entry name" value="Frataxin_Cyay"/>
    <property type="match status" value="1"/>
</dbReference>
<dbReference type="InterPro" id="IPR017789">
    <property type="entry name" value="Frataxin"/>
</dbReference>
<dbReference type="SUPFAM" id="SSF55387">
    <property type="entry name" value="Frataxin/Nqo15-like"/>
    <property type="match status" value="1"/>
</dbReference>
<comment type="caution">
    <text evidence="13">The sequence shown here is derived from an EMBL/GenBank/DDBJ whole genome shotgun (WGS) entry which is preliminary data.</text>
</comment>
<keyword evidence="4" id="KW-0409">Iron storage</keyword>
<name>A0A1R0H5T9_9FUNG</name>
<dbReference type="GO" id="GO:0051537">
    <property type="term" value="F:2 iron, 2 sulfur cluster binding"/>
    <property type="evidence" value="ECO:0007669"/>
    <property type="project" value="TreeGrafter"/>
</dbReference>
<keyword evidence="5" id="KW-0813">Transport</keyword>
<gene>
    <name evidence="13" type="ORF">AYI68_g1282</name>
</gene>
<dbReference type="NCBIfam" id="TIGR03422">
    <property type="entry name" value="mito_frataxin"/>
    <property type="match status" value="1"/>
</dbReference>
<keyword evidence="14" id="KW-1185">Reference proteome</keyword>
<dbReference type="Gene3D" id="3.30.920.10">
    <property type="entry name" value="Frataxin/CyaY"/>
    <property type="match status" value="1"/>
</dbReference>
<dbReference type="PROSITE" id="PS50810">
    <property type="entry name" value="FRATAXIN_2"/>
    <property type="match status" value="1"/>
</dbReference>
<keyword evidence="9" id="KW-0408">Iron</keyword>
<evidence type="ECO:0000313" key="14">
    <source>
        <dbReference type="Proteomes" id="UP000187455"/>
    </source>
</evidence>
<dbReference type="GO" id="GO:0034986">
    <property type="term" value="F:iron chaperone activity"/>
    <property type="evidence" value="ECO:0007669"/>
    <property type="project" value="TreeGrafter"/>
</dbReference>
<dbReference type="OrthoDB" id="1897642at2759"/>
<accession>A0A1R0H5T9</accession>